<evidence type="ECO:0000313" key="6">
    <source>
        <dbReference type="EMBL" id="WBW72746.1"/>
    </source>
</evidence>
<organism evidence="6 7">
    <name type="scientific">Schizosaccharomyces osmophilus</name>
    <dbReference type="NCBI Taxonomy" id="2545709"/>
    <lineage>
        <taxon>Eukaryota</taxon>
        <taxon>Fungi</taxon>
        <taxon>Dikarya</taxon>
        <taxon>Ascomycota</taxon>
        <taxon>Taphrinomycotina</taxon>
        <taxon>Schizosaccharomycetes</taxon>
        <taxon>Schizosaccharomycetales</taxon>
        <taxon>Schizosaccharomycetaceae</taxon>
        <taxon>Schizosaccharomyces</taxon>
    </lineage>
</organism>
<protein>
    <recommendedName>
        <fullName evidence="4">Small ribosomal subunit protein mS41</fullName>
    </recommendedName>
</protein>
<evidence type="ECO:0000256" key="4">
    <source>
        <dbReference type="ARBA" id="ARBA00035129"/>
    </source>
</evidence>
<dbReference type="PANTHER" id="PTHR28235:SF1">
    <property type="entry name" value="SMALL RIBOSOMAL SUBUNIT PROTEIN MS41"/>
    <property type="match status" value="1"/>
</dbReference>
<evidence type="ECO:0000256" key="2">
    <source>
        <dbReference type="ARBA" id="ARBA00010492"/>
    </source>
</evidence>
<feature type="domain" description="Small ribosomal subunit protein mS41 SAM" evidence="5">
    <location>
        <begin position="37"/>
        <end position="93"/>
    </location>
</feature>
<dbReference type="SMART" id="SM01238">
    <property type="entry name" value="IGR"/>
    <property type="match status" value="1"/>
</dbReference>
<dbReference type="GO" id="GO:0005739">
    <property type="term" value="C:mitochondrion"/>
    <property type="evidence" value="ECO:0007669"/>
    <property type="project" value="UniProtKB-SubCell"/>
</dbReference>
<keyword evidence="6" id="KW-0689">Ribosomal protein</keyword>
<evidence type="ECO:0000259" key="5">
    <source>
        <dbReference type="SMART" id="SM01238"/>
    </source>
</evidence>
<name>A0AAE9WAK1_9SCHI</name>
<evidence type="ECO:0000256" key="3">
    <source>
        <dbReference type="ARBA" id="ARBA00023128"/>
    </source>
</evidence>
<comment type="similarity">
    <text evidence="2">Belongs to the mitochondrion-specific ribosomal protein mS41 family.</text>
</comment>
<comment type="subcellular location">
    <subcellularLocation>
        <location evidence="1">Mitochondrion</location>
    </subcellularLocation>
</comment>
<dbReference type="KEGG" id="som:SOMG_00121"/>
<keyword evidence="7" id="KW-1185">Reference proteome</keyword>
<dbReference type="InterPro" id="IPR019083">
    <property type="entry name" value="SAM_Ribosomal_mS41"/>
</dbReference>
<dbReference type="Proteomes" id="UP001212411">
    <property type="component" value="Chromosome 1"/>
</dbReference>
<evidence type="ECO:0000313" key="7">
    <source>
        <dbReference type="Proteomes" id="UP001212411"/>
    </source>
</evidence>
<keyword evidence="3" id="KW-0496">Mitochondrion</keyword>
<sequence length="112" mass="13049">MNTGRSLLKLPNGFNFFRVACRQASSVPSTRDGITDLKTFLQRIGRNTEQKIDGKITNWEELFTKSTRDMKEDGLDVRTRKYIANQRNRYIQGYNIVPYPTMKKKKGGERRS</sequence>
<reference evidence="6 7" key="1">
    <citation type="journal article" date="2023" name="G3 (Bethesda)">
        <title>A high-quality reference genome for the fission yeast Schizosaccharomyces osmophilus.</title>
        <authorList>
            <person name="Jia G.S."/>
            <person name="Zhang W.C."/>
            <person name="Liang Y."/>
            <person name="Liu X.H."/>
            <person name="Rhind N."/>
            <person name="Pidoux A."/>
            <person name="Brysch-Herzberg M."/>
            <person name="Du L.L."/>
        </authorList>
    </citation>
    <scope>NUCLEOTIDE SEQUENCE [LARGE SCALE GENOMIC DNA]</scope>
    <source>
        <strain evidence="6 7">CBS 15793</strain>
    </source>
</reference>
<dbReference type="PANTHER" id="PTHR28235">
    <property type="entry name" value="PROTEIN FYV4, MITOCHONDRIAL"/>
    <property type="match status" value="1"/>
</dbReference>
<dbReference type="EMBL" id="CP115611">
    <property type="protein sequence ID" value="WBW72746.1"/>
    <property type="molecule type" value="Genomic_DNA"/>
</dbReference>
<dbReference type="Pfam" id="PF09597">
    <property type="entry name" value="SAM_Ribosomal_mS41"/>
    <property type="match status" value="1"/>
</dbReference>
<dbReference type="RefSeq" id="XP_056036989.1">
    <property type="nucleotide sequence ID" value="XM_056178919.1"/>
</dbReference>
<gene>
    <name evidence="6" type="primary">fyv4</name>
    <name evidence="6" type="ORF">SOMG_00121</name>
</gene>
<dbReference type="AlphaFoldDB" id="A0AAE9WAK1"/>
<dbReference type="GO" id="GO:0005840">
    <property type="term" value="C:ribosome"/>
    <property type="evidence" value="ECO:0007669"/>
    <property type="project" value="UniProtKB-KW"/>
</dbReference>
<proteinExistence type="inferred from homology"/>
<accession>A0AAE9WAK1</accession>
<dbReference type="GeneID" id="80873608"/>
<keyword evidence="6" id="KW-0687">Ribonucleoprotein</keyword>
<evidence type="ECO:0000256" key="1">
    <source>
        <dbReference type="ARBA" id="ARBA00004173"/>
    </source>
</evidence>
<dbReference type="InterPro" id="IPR039603">
    <property type="entry name" value="Ribosomal_mS41"/>
</dbReference>